<dbReference type="RefSeq" id="WP_170156989.1">
    <property type="nucleotide sequence ID" value="NZ_QNRR01000002.1"/>
</dbReference>
<organism evidence="2 3">
    <name type="scientific">Roseimicrobium gellanilyticum</name>
    <dbReference type="NCBI Taxonomy" id="748857"/>
    <lineage>
        <taxon>Bacteria</taxon>
        <taxon>Pseudomonadati</taxon>
        <taxon>Verrucomicrobiota</taxon>
        <taxon>Verrucomicrobiia</taxon>
        <taxon>Verrucomicrobiales</taxon>
        <taxon>Verrucomicrobiaceae</taxon>
        <taxon>Roseimicrobium</taxon>
    </lineage>
</organism>
<gene>
    <name evidence="2" type="ORF">DES53_102951</name>
</gene>
<dbReference type="Proteomes" id="UP000253426">
    <property type="component" value="Unassembled WGS sequence"/>
</dbReference>
<sequence>MFRSWFLWLTLMLAAASVGWFWLLTQDLRFSRIEPEPPAASVDKGG</sequence>
<protein>
    <submittedName>
        <fullName evidence="2">Uncharacterized protein</fullName>
    </submittedName>
</protein>
<evidence type="ECO:0000256" key="1">
    <source>
        <dbReference type="SAM" id="Phobius"/>
    </source>
</evidence>
<keyword evidence="1" id="KW-0812">Transmembrane</keyword>
<dbReference type="AlphaFoldDB" id="A0A366HS98"/>
<evidence type="ECO:0000313" key="3">
    <source>
        <dbReference type="Proteomes" id="UP000253426"/>
    </source>
</evidence>
<dbReference type="EMBL" id="QNRR01000002">
    <property type="protein sequence ID" value="RBP46560.1"/>
    <property type="molecule type" value="Genomic_DNA"/>
</dbReference>
<keyword evidence="1" id="KW-0472">Membrane</keyword>
<keyword evidence="3" id="KW-1185">Reference proteome</keyword>
<keyword evidence="1" id="KW-1133">Transmembrane helix</keyword>
<reference evidence="2 3" key="1">
    <citation type="submission" date="2018-06" db="EMBL/GenBank/DDBJ databases">
        <title>Genomic Encyclopedia of Type Strains, Phase IV (KMG-IV): sequencing the most valuable type-strain genomes for metagenomic binning, comparative biology and taxonomic classification.</title>
        <authorList>
            <person name="Goeker M."/>
        </authorList>
    </citation>
    <scope>NUCLEOTIDE SEQUENCE [LARGE SCALE GENOMIC DNA]</scope>
    <source>
        <strain evidence="2 3">DSM 25532</strain>
    </source>
</reference>
<feature type="transmembrane region" description="Helical" evidence="1">
    <location>
        <begin position="6"/>
        <end position="24"/>
    </location>
</feature>
<name>A0A366HS98_9BACT</name>
<accession>A0A366HS98</accession>
<comment type="caution">
    <text evidence="2">The sequence shown here is derived from an EMBL/GenBank/DDBJ whole genome shotgun (WGS) entry which is preliminary data.</text>
</comment>
<evidence type="ECO:0000313" key="2">
    <source>
        <dbReference type="EMBL" id="RBP46560.1"/>
    </source>
</evidence>
<proteinExistence type="predicted"/>